<name>A0A8R1U3H4_ONCVO</name>
<protein>
    <submittedName>
        <fullName evidence="1">Uncharacterized protein</fullName>
    </submittedName>
</protein>
<dbReference type="EMBL" id="CMVM020000262">
    <property type="status" value="NOT_ANNOTATED_CDS"/>
    <property type="molecule type" value="Genomic_DNA"/>
</dbReference>
<keyword evidence="2" id="KW-1185">Reference proteome</keyword>
<evidence type="ECO:0000313" key="1">
    <source>
        <dbReference type="EnsemblMetazoa" id="OVOC9350.1"/>
    </source>
</evidence>
<accession>A0A8R1U3H4</accession>
<dbReference type="Proteomes" id="UP000024404">
    <property type="component" value="Unassembled WGS sequence"/>
</dbReference>
<proteinExistence type="predicted"/>
<dbReference type="EnsemblMetazoa" id="OVOC9350.1">
    <property type="protein sequence ID" value="OVOC9350.1"/>
    <property type="gene ID" value="WBGene00246159"/>
</dbReference>
<reference evidence="2" key="1">
    <citation type="submission" date="2013-10" db="EMBL/GenBank/DDBJ databases">
        <title>Genome sequencing of Onchocerca volvulus.</title>
        <authorList>
            <person name="Cotton J."/>
            <person name="Tsai J."/>
            <person name="Stanley E."/>
            <person name="Tracey A."/>
            <person name="Holroyd N."/>
            <person name="Lustigman S."/>
            <person name="Berriman M."/>
        </authorList>
    </citation>
    <scope>NUCLEOTIDE SEQUENCE</scope>
</reference>
<evidence type="ECO:0000313" key="2">
    <source>
        <dbReference type="Proteomes" id="UP000024404"/>
    </source>
</evidence>
<reference evidence="1" key="2">
    <citation type="submission" date="2022-06" db="UniProtKB">
        <authorList>
            <consortium name="EnsemblMetazoa"/>
        </authorList>
    </citation>
    <scope>IDENTIFICATION</scope>
</reference>
<dbReference type="AlphaFoldDB" id="A0A8R1U3H4"/>
<organism evidence="1 2">
    <name type="scientific">Onchocerca volvulus</name>
    <dbReference type="NCBI Taxonomy" id="6282"/>
    <lineage>
        <taxon>Eukaryota</taxon>
        <taxon>Metazoa</taxon>
        <taxon>Ecdysozoa</taxon>
        <taxon>Nematoda</taxon>
        <taxon>Chromadorea</taxon>
        <taxon>Rhabditida</taxon>
        <taxon>Spirurina</taxon>
        <taxon>Spiruromorpha</taxon>
        <taxon>Filarioidea</taxon>
        <taxon>Onchocercidae</taxon>
        <taxon>Onchocerca</taxon>
    </lineage>
</organism>
<sequence>MLRLMISSFGLKPPDGQHKFLQMFHRRLFKTAIDMMPSDTRKIVIHADKAPVGEYLRRFSAPTTDEVAIALYTIPS</sequence>